<protein>
    <submittedName>
        <fullName evidence="3">PQQ-dependent sugar dehydrogenase</fullName>
        <ecNumber evidence="3">1.1.5.-</ecNumber>
    </submittedName>
</protein>
<keyword evidence="4" id="KW-1185">Reference proteome</keyword>
<dbReference type="SUPFAM" id="SSF50952">
    <property type="entry name" value="Soluble quinoprotein glucose dehydrogenase"/>
    <property type="match status" value="1"/>
</dbReference>
<dbReference type="RefSeq" id="WP_286661152.1">
    <property type="nucleotide sequence ID" value="NZ_JASZYV010000003.1"/>
</dbReference>
<evidence type="ECO:0000313" key="3">
    <source>
        <dbReference type="EMBL" id="MDM0046060.1"/>
    </source>
</evidence>
<proteinExistence type="predicted"/>
<dbReference type="PANTHER" id="PTHR19328">
    <property type="entry name" value="HEDGEHOG-INTERACTING PROTEIN"/>
    <property type="match status" value="1"/>
</dbReference>
<dbReference type="Pfam" id="PF07995">
    <property type="entry name" value="GSDH"/>
    <property type="match status" value="1"/>
</dbReference>
<keyword evidence="1" id="KW-0732">Signal</keyword>
<comment type="caution">
    <text evidence="3">The sequence shown here is derived from an EMBL/GenBank/DDBJ whole genome shotgun (WGS) entry which is preliminary data.</text>
</comment>
<evidence type="ECO:0000256" key="1">
    <source>
        <dbReference type="SAM" id="SignalP"/>
    </source>
</evidence>
<dbReference type="PANTHER" id="PTHR19328:SF75">
    <property type="entry name" value="ALDOSE SUGAR DEHYDROGENASE YLII"/>
    <property type="match status" value="1"/>
</dbReference>
<dbReference type="Gene3D" id="2.120.10.30">
    <property type="entry name" value="TolB, C-terminal domain"/>
    <property type="match status" value="1"/>
</dbReference>
<evidence type="ECO:0000259" key="2">
    <source>
        <dbReference type="Pfam" id="PF07995"/>
    </source>
</evidence>
<dbReference type="EMBL" id="JASZYV010000003">
    <property type="protein sequence ID" value="MDM0046060.1"/>
    <property type="molecule type" value="Genomic_DNA"/>
</dbReference>
<sequence length="403" mass="44829">MVLFMVRRAAARLCLVGCCGTFMAWHACASSLDSVDEARANAPQLSYYTDELERPWGMEFLPDGRLLITERPGRLRVVSADGHQISPAVVGVPQVDYRDLGGLLDVAIDPRFAENRWIYLSFTRKVGRGTGPARNSLTVARARLSEDATYLDRYQILFRQMPGVENGENLGGRMATSDDGYLYLTVGDRYAAKDRMRAQSPAYYEGKTVRVRTDGSTPADNPFVQTPGARPEIWSLGHRNPGGAFVHPRTRQLWVSEHGPQGGDEINIVRKGANYGWPVITYGCEYVTCEQIGSGTHMAGMEQPFTFWGRPGIAPSNLILYSGGQFPQWEGNVFVGALADRSVWRIELGGDDEAPQVKRRQQMFTELNERIRDIRQGPDGGLYLLTDGERGRVVRVARPDSAH</sequence>
<reference evidence="3" key="1">
    <citation type="submission" date="2023-06" db="EMBL/GenBank/DDBJ databases">
        <authorList>
            <person name="Jiang Y."/>
            <person name="Liu Q."/>
        </authorList>
    </citation>
    <scope>NUCLEOTIDE SEQUENCE</scope>
    <source>
        <strain evidence="3">CGMCC 1.12089</strain>
    </source>
</reference>
<organism evidence="3 4">
    <name type="scientific">Variovorax dokdonensis</name>
    <dbReference type="NCBI Taxonomy" id="344883"/>
    <lineage>
        <taxon>Bacteria</taxon>
        <taxon>Pseudomonadati</taxon>
        <taxon>Pseudomonadota</taxon>
        <taxon>Betaproteobacteria</taxon>
        <taxon>Burkholderiales</taxon>
        <taxon>Comamonadaceae</taxon>
        <taxon>Variovorax</taxon>
    </lineage>
</organism>
<feature type="chain" id="PRO_5045172606" evidence="1">
    <location>
        <begin position="30"/>
        <end position="403"/>
    </location>
</feature>
<evidence type="ECO:0000313" key="4">
    <source>
        <dbReference type="Proteomes" id="UP001174908"/>
    </source>
</evidence>
<dbReference type="GO" id="GO:0016491">
    <property type="term" value="F:oxidoreductase activity"/>
    <property type="evidence" value="ECO:0007669"/>
    <property type="project" value="UniProtKB-KW"/>
</dbReference>
<feature type="signal peptide" evidence="1">
    <location>
        <begin position="1"/>
        <end position="29"/>
    </location>
</feature>
<dbReference type="EC" id="1.1.5.-" evidence="3"/>
<keyword evidence="3" id="KW-0560">Oxidoreductase</keyword>
<dbReference type="InterPro" id="IPR011042">
    <property type="entry name" value="6-blade_b-propeller_TolB-like"/>
</dbReference>
<dbReference type="InterPro" id="IPR011041">
    <property type="entry name" value="Quinoprot_gluc/sorb_DH_b-prop"/>
</dbReference>
<dbReference type="InterPro" id="IPR012938">
    <property type="entry name" value="Glc/Sorbosone_DH"/>
</dbReference>
<name>A0ABT7NDX1_9BURK</name>
<feature type="domain" description="Glucose/Sorbosone dehydrogenase" evidence="2">
    <location>
        <begin position="52"/>
        <end position="395"/>
    </location>
</feature>
<gene>
    <name evidence="3" type="ORF">QTH91_16340</name>
</gene>
<accession>A0ABT7NDX1</accession>
<dbReference type="Proteomes" id="UP001174908">
    <property type="component" value="Unassembled WGS sequence"/>
</dbReference>